<protein>
    <submittedName>
        <fullName evidence="1">Uncharacterized protein</fullName>
    </submittedName>
</protein>
<keyword evidence="2" id="KW-1185">Reference proteome</keyword>
<accession>A0A653CWB1</accession>
<sequence>GRGEQSANNHQAAQTRDSIFQFPVRQSTQKRQFYFHCNAYIHIYIYCKFSAINSSYIWSIRARIDRRNLSNQPEETTRDTTTYRCWQRCFPIPFHWPWQICAYGGTS</sequence>
<dbReference type="AlphaFoldDB" id="A0A653CWB1"/>
<dbReference type="EMBL" id="CAACVG010009083">
    <property type="protein sequence ID" value="VEN51999.1"/>
    <property type="molecule type" value="Genomic_DNA"/>
</dbReference>
<dbReference type="Proteomes" id="UP000410492">
    <property type="component" value="Unassembled WGS sequence"/>
</dbReference>
<evidence type="ECO:0000313" key="1">
    <source>
        <dbReference type="EMBL" id="VEN51999.1"/>
    </source>
</evidence>
<proteinExistence type="predicted"/>
<evidence type="ECO:0000313" key="2">
    <source>
        <dbReference type="Proteomes" id="UP000410492"/>
    </source>
</evidence>
<name>A0A653CWB1_CALMS</name>
<reference evidence="1 2" key="1">
    <citation type="submission" date="2019-01" db="EMBL/GenBank/DDBJ databases">
        <authorList>
            <person name="Sayadi A."/>
        </authorList>
    </citation>
    <scope>NUCLEOTIDE SEQUENCE [LARGE SCALE GENOMIC DNA]</scope>
</reference>
<gene>
    <name evidence="1" type="ORF">CALMAC_LOCUS12287</name>
</gene>
<organism evidence="1 2">
    <name type="scientific">Callosobruchus maculatus</name>
    <name type="common">Southern cowpea weevil</name>
    <name type="synonym">Pulse bruchid</name>
    <dbReference type="NCBI Taxonomy" id="64391"/>
    <lineage>
        <taxon>Eukaryota</taxon>
        <taxon>Metazoa</taxon>
        <taxon>Ecdysozoa</taxon>
        <taxon>Arthropoda</taxon>
        <taxon>Hexapoda</taxon>
        <taxon>Insecta</taxon>
        <taxon>Pterygota</taxon>
        <taxon>Neoptera</taxon>
        <taxon>Endopterygota</taxon>
        <taxon>Coleoptera</taxon>
        <taxon>Polyphaga</taxon>
        <taxon>Cucujiformia</taxon>
        <taxon>Chrysomeloidea</taxon>
        <taxon>Chrysomelidae</taxon>
        <taxon>Bruchinae</taxon>
        <taxon>Bruchini</taxon>
        <taxon>Callosobruchus</taxon>
    </lineage>
</organism>
<feature type="non-terminal residue" evidence="1">
    <location>
        <position position="107"/>
    </location>
</feature>
<feature type="non-terminal residue" evidence="1">
    <location>
        <position position="1"/>
    </location>
</feature>